<keyword evidence="2" id="KW-1185">Reference proteome</keyword>
<dbReference type="AlphaFoldDB" id="A0AAE1YYL7"/>
<comment type="caution">
    <text evidence="1">The sequence shown here is derived from an EMBL/GenBank/DDBJ whole genome shotgun (WGS) entry which is preliminary data.</text>
</comment>
<sequence length="365" mass="40430">MASSEALAMISGTASSLTIEVVRKLAAEIALQGEYYWVVPSPNQSANNPPLGYLTVYSAQLTSGLRFPLPDLLIQIFNVLGIPPSQLLPNSYRRIVDFLLCAQLYEFDPSVENFLGVFSPKITSGECSGYPCGPRAPCWNSFVFEAFTTRPARRPSGRSHAPCWYFLVLSALYEPFLFLSSSLKRPRREETSSEGTPRSYEEAPGLIFPASVLTPRLDPRAGSFNMRQATHHSDVETLSLRSMQGLGSFILAQASTIAPAVMAMTEKYMVLMKNWESLRKELADTRAKLDCLQNQYRDNGARSREREARLVDELEALRVQLVEKDGQIAALTLENEVVRASTVQAYTRGCEEGASSAVAAFKKFS</sequence>
<accession>A0AAE1YYL7</accession>
<dbReference type="EMBL" id="JACGWO010000001">
    <property type="protein sequence ID" value="KAK4438869.1"/>
    <property type="molecule type" value="Genomic_DNA"/>
</dbReference>
<name>A0AAE1YYL7_9LAMI</name>
<reference evidence="1" key="2">
    <citation type="journal article" date="2024" name="Plant">
        <title>Genomic evolution and insights into agronomic trait innovations of Sesamum species.</title>
        <authorList>
            <person name="Miao H."/>
            <person name="Wang L."/>
            <person name="Qu L."/>
            <person name="Liu H."/>
            <person name="Sun Y."/>
            <person name="Le M."/>
            <person name="Wang Q."/>
            <person name="Wei S."/>
            <person name="Zheng Y."/>
            <person name="Lin W."/>
            <person name="Duan Y."/>
            <person name="Cao H."/>
            <person name="Xiong S."/>
            <person name="Wang X."/>
            <person name="Wei L."/>
            <person name="Li C."/>
            <person name="Ma Q."/>
            <person name="Ju M."/>
            <person name="Zhao R."/>
            <person name="Li G."/>
            <person name="Mu C."/>
            <person name="Tian Q."/>
            <person name="Mei H."/>
            <person name="Zhang T."/>
            <person name="Gao T."/>
            <person name="Zhang H."/>
        </authorList>
    </citation>
    <scope>NUCLEOTIDE SEQUENCE</scope>
    <source>
        <strain evidence="1">3651</strain>
    </source>
</reference>
<dbReference type="Proteomes" id="UP001293254">
    <property type="component" value="Unassembled WGS sequence"/>
</dbReference>
<proteinExistence type="predicted"/>
<evidence type="ECO:0000313" key="2">
    <source>
        <dbReference type="Proteomes" id="UP001293254"/>
    </source>
</evidence>
<protein>
    <submittedName>
        <fullName evidence="1">Uncharacterized protein</fullName>
    </submittedName>
</protein>
<organism evidence="1 2">
    <name type="scientific">Sesamum alatum</name>
    <dbReference type="NCBI Taxonomy" id="300844"/>
    <lineage>
        <taxon>Eukaryota</taxon>
        <taxon>Viridiplantae</taxon>
        <taxon>Streptophyta</taxon>
        <taxon>Embryophyta</taxon>
        <taxon>Tracheophyta</taxon>
        <taxon>Spermatophyta</taxon>
        <taxon>Magnoliopsida</taxon>
        <taxon>eudicotyledons</taxon>
        <taxon>Gunneridae</taxon>
        <taxon>Pentapetalae</taxon>
        <taxon>asterids</taxon>
        <taxon>lamiids</taxon>
        <taxon>Lamiales</taxon>
        <taxon>Pedaliaceae</taxon>
        <taxon>Sesamum</taxon>
    </lineage>
</organism>
<gene>
    <name evidence="1" type="ORF">Salat_0221500</name>
</gene>
<evidence type="ECO:0000313" key="1">
    <source>
        <dbReference type="EMBL" id="KAK4438869.1"/>
    </source>
</evidence>
<reference evidence="1" key="1">
    <citation type="submission" date="2020-06" db="EMBL/GenBank/DDBJ databases">
        <authorList>
            <person name="Li T."/>
            <person name="Hu X."/>
            <person name="Zhang T."/>
            <person name="Song X."/>
            <person name="Zhang H."/>
            <person name="Dai N."/>
            <person name="Sheng W."/>
            <person name="Hou X."/>
            <person name="Wei L."/>
        </authorList>
    </citation>
    <scope>NUCLEOTIDE SEQUENCE</scope>
    <source>
        <strain evidence="1">3651</strain>
        <tissue evidence="1">Leaf</tissue>
    </source>
</reference>